<dbReference type="AlphaFoldDB" id="A0A8T0WX49"/>
<name>A0A8T0WX49_PANVG</name>
<organism evidence="2 3">
    <name type="scientific">Panicum virgatum</name>
    <name type="common">Blackwell switchgrass</name>
    <dbReference type="NCBI Taxonomy" id="38727"/>
    <lineage>
        <taxon>Eukaryota</taxon>
        <taxon>Viridiplantae</taxon>
        <taxon>Streptophyta</taxon>
        <taxon>Embryophyta</taxon>
        <taxon>Tracheophyta</taxon>
        <taxon>Spermatophyta</taxon>
        <taxon>Magnoliopsida</taxon>
        <taxon>Liliopsida</taxon>
        <taxon>Poales</taxon>
        <taxon>Poaceae</taxon>
        <taxon>PACMAD clade</taxon>
        <taxon>Panicoideae</taxon>
        <taxon>Panicodae</taxon>
        <taxon>Paniceae</taxon>
        <taxon>Panicinae</taxon>
        <taxon>Panicum</taxon>
        <taxon>Panicum sect. Hiantes</taxon>
    </lineage>
</organism>
<evidence type="ECO:0000313" key="3">
    <source>
        <dbReference type="Proteomes" id="UP000823388"/>
    </source>
</evidence>
<reference evidence="2" key="1">
    <citation type="submission" date="2020-05" db="EMBL/GenBank/DDBJ databases">
        <title>WGS assembly of Panicum virgatum.</title>
        <authorList>
            <person name="Lovell J.T."/>
            <person name="Jenkins J."/>
            <person name="Shu S."/>
            <person name="Juenger T.E."/>
            <person name="Schmutz J."/>
        </authorList>
    </citation>
    <scope>NUCLEOTIDE SEQUENCE</scope>
    <source>
        <strain evidence="2">AP13</strain>
    </source>
</reference>
<dbReference type="Proteomes" id="UP000823388">
    <property type="component" value="Chromosome 2K"/>
</dbReference>
<evidence type="ECO:0000313" key="2">
    <source>
        <dbReference type="EMBL" id="KAG2647759.1"/>
    </source>
</evidence>
<proteinExistence type="predicted"/>
<accession>A0A8T0WX49</accession>
<comment type="caution">
    <text evidence="2">The sequence shown here is derived from an EMBL/GenBank/DDBJ whole genome shotgun (WGS) entry which is preliminary data.</text>
</comment>
<feature type="compositionally biased region" description="Low complexity" evidence="1">
    <location>
        <begin position="72"/>
        <end position="83"/>
    </location>
</feature>
<keyword evidence="3" id="KW-1185">Reference proteome</keyword>
<feature type="compositionally biased region" description="Pro residues" evidence="1">
    <location>
        <begin position="18"/>
        <end position="32"/>
    </location>
</feature>
<gene>
    <name evidence="2" type="ORF">PVAP13_2KG111540</name>
</gene>
<protein>
    <submittedName>
        <fullName evidence="2">Uncharacterized protein</fullName>
    </submittedName>
</protein>
<feature type="region of interest" description="Disordered" evidence="1">
    <location>
        <begin position="1"/>
        <end position="138"/>
    </location>
</feature>
<feature type="compositionally biased region" description="Basic and acidic residues" evidence="1">
    <location>
        <begin position="124"/>
        <end position="138"/>
    </location>
</feature>
<feature type="compositionally biased region" description="Basic residues" evidence="1">
    <location>
        <begin position="62"/>
        <end position="71"/>
    </location>
</feature>
<sequence length="138" mass="14782">MTSARCGHGSFTVFQSPPRRPPPPRAACPPPAAFTHVRVRRLQPRPTATRSIDRPPPPAASHSRRIGRHYSRPAAAPAATATRGRVHRPPQRTSVATSPAPRIGQAGMLGEREVGPAWSGRRGRGVEGGRGAEGEREK</sequence>
<dbReference type="EMBL" id="CM029039">
    <property type="protein sequence ID" value="KAG2647759.1"/>
    <property type="molecule type" value="Genomic_DNA"/>
</dbReference>
<evidence type="ECO:0000256" key="1">
    <source>
        <dbReference type="SAM" id="MobiDB-lite"/>
    </source>
</evidence>